<organism evidence="6 7">
    <name type="scientific">Mycobacterium sherrisii</name>
    <dbReference type="NCBI Taxonomy" id="243061"/>
    <lineage>
        <taxon>Bacteria</taxon>
        <taxon>Bacillati</taxon>
        <taxon>Actinomycetota</taxon>
        <taxon>Actinomycetes</taxon>
        <taxon>Mycobacteriales</taxon>
        <taxon>Mycobacteriaceae</taxon>
        <taxon>Mycobacterium</taxon>
        <taxon>Mycobacterium simiae complex</taxon>
    </lineage>
</organism>
<dbReference type="InterPro" id="IPR000086">
    <property type="entry name" value="NUDIX_hydrolase_dom"/>
</dbReference>
<dbReference type="Pfam" id="PF00293">
    <property type="entry name" value="NUDIX"/>
    <property type="match status" value="1"/>
</dbReference>
<evidence type="ECO:0000256" key="4">
    <source>
        <dbReference type="SAM" id="MobiDB-lite"/>
    </source>
</evidence>
<dbReference type="GO" id="GO:0004081">
    <property type="term" value="F:bis(5'-nucleosyl)-tetraphosphatase (asymmetrical) activity"/>
    <property type="evidence" value="ECO:0007669"/>
    <property type="project" value="TreeGrafter"/>
</dbReference>
<comment type="caution">
    <text evidence="6">The sequence shown here is derived from an EMBL/GenBank/DDBJ whole genome shotgun (WGS) entry which is preliminary data.</text>
</comment>
<evidence type="ECO:0000313" key="7">
    <source>
        <dbReference type="Proteomes" id="UP000094224"/>
    </source>
</evidence>
<dbReference type="AlphaFoldDB" id="A0A1E3SSJ0"/>
<dbReference type="InterPro" id="IPR051325">
    <property type="entry name" value="Nudix_hydrolase_domain"/>
</dbReference>
<dbReference type="GO" id="GO:0006754">
    <property type="term" value="P:ATP biosynthetic process"/>
    <property type="evidence" value="ECO:0007669"/>
    <property type="project" value="TreeGrafter"/>
</dbReference>
<dbReference type="EMBL" id="MIHC01000025">
    <property type="protein sequence ID" value="ODR05116.1"/>
    <property type="molecule type" value="Genomic_DNA"/>
</dbReference>
<dbReference type="PROSITE" id="PS51462">
    <property type="entry name" value="NUDIX"/>
    <property type="match status" value="1"/>
</dbReference>
<sequence>MREFSAGGLVIRGIGAARQFAVIIARVDRRGRTQWSLPKGHIEIGERPEQTAVREIAEETGIRGAVLAPLDTIDYWFRADAVLVHKTVHHYLLRFRDGQATAADDHEVTDVAWVPLETLSSRLAFADERRLAQSAVQLIQTLHNDGPAALPPIPQIAPRRRPQRHSIATRETNPPIPRRRRRNKDEGSK</sequence>
<gene>
    <name evidence="6" type="ORF">BHQ21_15215</name>
</gene>
<feature type="domain" description="Nudix hydrolase" evidence="5">
    <location>
        <begin position="1"/>
        <end position="136"/>
    </location>
</feature>
<feature type="region of interest" description="Disordered" evidence="4">
    <location>
        <begin position="144"/>
        <end position="189"/>
    </location>
</feature>
<evidence type="ECO:0000313" key="6">
    <source>
        <dbReference type="EMBL" id="ODR05116.1"/>
    </source>
</evidence>
<dbReference type="PROSITE" id="PS00893">
    <property type="entry name" value="NUDIX_BOX"/>
    <property type="match status" value="1"/>
</dbReference>
<comment type="similarity">
    <text evidence="1 3">Belongs to the Nudix hydrolase family.</text>
</comment>
<evidence type="ECO:0000259" key="5">
    <source>
        <dbReference type="PROSITE" id="PS51462"/>
    </source>
</evidence>
<dbReference type="InterPro" id="IPR020476">
    <property type="entry name" value="Nudix_hydrolase"/>
</dbReference>
<evidence type="ECO:0000256" key="1">
    <source>
        <dbReference type="ARBA" id="ARBA00005582"/>
    </source>
</evidence>
<name>A0A1E3SSJ0_9MYCO</name>
<dbReference type="SUPFAM" id="SSF55811">
    <property type="entry name" value="Nudix"/>
    <property type="match status" value="1"/>
</dbReference>
<accession>A0A1E3SSJ0</accession>
<dbReference type="PRINTS" id="PR00502">
    <property type="entry name" value="NUDIXFAMILY"/>
</dbReference>
<evidence type="ECO:0000256" key="2">
    <source>
        <dbReference type="ARBA" id="ARBA00022801"/>
    </source>
</evidence>
<dbReference type="RefSeq" id="WP_069401114.1">
    <property type="nucleotide sequence ID" value="NZ_MIHC01000025.1"/>
</dbReference>
<dbReference type="Gene3D" id="3.90.79.10">
    <property type="entry name" value="Nucleoside Triphosphate Pyrophosphohydrolase"/>
    <property type="match status" value="1"/>
</dbReference>
<dbReference type="GO" id="GO:0006167">
    <property type="term" value="P:AMP biosynthetic process"/>
    <property type="evidence" value="ECO:0007669"/>
    <property type="project" value="TreeGrafter"/>
</dbReference>
<dbReference type="InterPro" id="IPR015797">
    <property type="entry name" value="NUDIX_hydrolase-like_dom_sf"/>
</dbReference>
<dbReference type="CDD" id="cd03673">
    <property type="entry name" value="NUDIX_Ap6A_hydrolase"/>
    <property type="match status" value="1"/>
</dbReference>
<dbReference type="Proteomes" id="UP000094224">
    <property type="component" value="Unassembled WGS sequence"/>
</dbReference>
<keyword evidence="2 3" id="KW-0378">Hydrolase</keyword>
<evidence type="ECO:0000256" key="3">
    <source>
        <dbReference type="RuleBase" id="RU003476"/>
    </source>
</evidence>
<dbReference type="PANTHER" id="PTHR21340">
    <property type="entry name" value="DIADENOSINE 5,5-P1,P4-TETRAPHOSPHATE PYROPHOSPHOHYDROLASE MUTT"/>
    <property type="match status" value="1"/>
</dbReference>
<dbReference type="PANTHER" id="PTHR21340:SF0">
    <property type="entry name" value="BIS(5'-NUCLEOSYL)-TETRAPHOSPHATASE [ASYMMETRICAL]"/>
    <property type="match status" value="1"/>
</dbReference>
<protein>
    <submittedName>
        <fullName evidence="6">DNA mismatch repair protein MutT</fullName>
    </submittedName>
</protein>
<reference evidence="7" key="1">
    <citation type="submission" date="2016-09" db="EMBL/GenBank/DDBJ databases">
        <authorList>
            <person name="Greninger A.L."/>
            <person name="Jerome K.R."/>
            <person name="Mcnair B."/>
            <person name="Wallis C."/>
            <person name="Fang F."/>
        </authorList>
    </citation>
    <scope>NUCLEOTIDE SEQUENCE [LARGE SCALE GENOMIC DNA]</scope>
    <source>
        <strain evidence="7">BC1_M4</strain>
    </source>
</reference>
<proteinExistence type="inferred from homology"/>
<dbReference type="InterPro" id="IPR020084">
    <property type="entry name" value="NUDIX_hydrolase_CS"/>
</dbReference>
<keyword evidence="7" id="KW-1185">Reference proteome</keyword>